<dbReference type="InterPro" id="IPR036390">
    <property type="entry name" value="WH_DNA-bd_sf"/>
</dbReference>
<evidence type="ECO:0000256" key="2">
    <source>
        <dbReference type="PROSITE-ProRule" id="PRU00089"/>
    </source>
</evidence>
<sequence>MAELPGQRNPSSPISLLLQTLGMTRDDLVRHSTQMRSFLETESNPVRAFSQPKLEPPETSLLDTRSTRSRTHSYSNVSLAVPSFAASPPITPVKTEPIERGLPARQMDTMEMVMERKSKQKKRARKESLSHSREERVESRPAPSTPSRLSRSQNVDTPHHYKYYRERVIGDATPKHHTQGEASGSESPSKSRPHYRLPKTPSSRFLDSSRPSSPMSSPAVVNLVSSPGPMRPESEADADELPFTLPPGPYSDSKPDNCYAAIIGQAILSSPQHRLTLQDIYEWITIVYPYYKRGEQTWMNSVRHALSTMAVFRKVPRQRQEGKSLWAIWDCDIPCFANGDFKKSLCADMVKVKSESSKSGPKRRAATDQAGSSRTSKRRRKTFDDADDAVGQPLPPMLPAPILPPFYSSNIVPGTHHQPYYQQQPTYVPQPVPAEVIFPPLPASSSYHHARAASHPLSRPASSVSVDTSEVAPSSPAWSAAPPPSSDSSVPDLTHDVDSSSSPPLSQENLAADDNQEANTTNEPSISAPAVVDPEEEFERWLASDPPSDFLEPGFSLLNTPLSGRKSTSASASRARYAHALDFFQVPDSPTLQRKSARKAQKQPMRQRSPSISPIIRTSYTAPSNPSTPPHRPRTPPRKHSGSALLQLSPHRTPISHRGLHMSPAASLAHYKNNLDPPPPVTAHSQAPLLFSFESESLTLPSPDLLRTPRRRGAQTMGSDSTPSNRNSSIFGPVTPKRLNFNPPGDGSPLRTPSRHLLDPHDPSALLDEELFRLGSQGTSSHTPTGLFGHSRGMLYESPNLPSPGRWDRYW</sequence>
<gene>
    <name evidence="5" type="ORF">GFSPODELE1_LOCUS9864</name>
</gene>
<feature type="compositionally biased region" description="Polar residues" evidence="3">
    <location>
        <begin position="499"/>
        <end position="509"/>
    </location>
</feature>
<dbReference type="Proteomes" id="UP001497453">
    <property type="component" value="Chromosome 8"/>
</dbReference>
<dbReference type="PANTHER" id="PTHR11829:SF343">
    <property type="entry name" value="FORK-HEAD DOMAIN-CONTAINING PROTEIN"/>
    <property type="match status" value="1"/>
</dbReference>
<dbReference type="InterPro" id="IPR036388">
    <property type="entry name" value="WH-like_DNA-bd_sf"/>
</dbReference>
<feature type="compositionally biased region" description="Low complexity" evidence="3">
    <location>
        <begin position="563"/>
        <end position="580"/>
    </location>
</feature>
<feature type="DNA-binding region" description="Fork-head" evidence="2">
    <location>
        <begin position="254"/>
        <end position="343"/>
    </location>
</feature>
<protein>
    <recommendedName>
        <fullName evidence="4">Fork-head domain-containing protein</fullName>
    </recommendedName>
</protein>
<dbReference type="SMART" id="SM00339">
    <property type="entry name" value="FH"/>
    <property type="match status" value="1"/>
</dbReference>
<feature type="compositionally biased region" description="Low complexity" evidence="3">
    <location>
        <begin position="471"/>
        <end position="492"/>
    </location>
</feature>
<keyword evidence="6" id="KW-1185">Reference proteome</keyword>
<accession>A0ABP1E561</accession>
<feature type="region of interest" description="Disordered" evidence="3">
    <location>
        <begin position="171"/>
        <end position="247"/>
    </location>
</feature>
<evidence type="ECO:0000259" key="4">
    <source>
        <dbReference type="PROSITE" id="PS50039"/>
    </source>
</evidence>
<feature type="compositionally biased region" description="Polar residues" evidence="3">
    <location>
        <begin position="716"/>
        <end position="730"/>
    </location>
</feature>
<reference evidence="6" key="1">
    <citation type="submission" date="2024-04" db="EMBL/GenBank/DDBJ databases">
        <authorList>
            <person name="Shaw F."/>
            <person name="Minotto A."/>
        </authorList>
    </citation>
    <scope>NUCLEOTIDE SEQUENCE [LARGE SCALE GENOMIC DNA]</scope>
</reference>
<dbReference type="InterPro" id="IPR050211">
    <property type="entry name" value="FOX_domain-containing"/>
</dbReference>
<dbReference type="SUPFAM" id="SSF46785">
    <property type="entry name" value="Winged helix' DNA-binding domain"/>
    <property type="match status" value="1"/>
</dbReference>
<dbReference type="PROSITE" id="PS50039">
    <property type="entry name" value="FORK_HEAD_3"/>
    <property type="match status" value="1"/>
</dbReference>
<feature type="region of interest" description="Disordered" evidence="3">
    <location>
        <begin position="86"/>
        <end position="159"/>
    </location>
</feature>
<dbReference type="Gene3D" id="1.10.10.10">
    <property type="entry name" value="Winged helix-like DNA-binding domain superfamily/Winged helix DNA-binding domain"/>
    <property type="match status" value="1"/>
</dbReference>
<evidence type="ECO:0000313" key="5">
    <source>
        <dbReference type="EMBL" id="CAL1714649.1"/>
    </source>
</evidence>
<dbReference type="PRINTS" id="PR00053">
    <property type="entry name" value="FORKHEAD"/>
</dbReference>
<keyword evidence="2" id="KW-0539">Nucleus</keyword>
<keyword evidence="1 2" id="KW-0238">DNA-binding</keyword>
<feature type="compositionally biased region" description="Basic residues" evidence="3">
    <location>
        <begin position="631"/>
        <end position="641"/>
    </location>
</feature>
<dbReference type="PANTHER" id="PTHR11829">
    <property type="entry name" value="FORKHEAD BOX PROTEIN"/>
    <property type="match status" value="1"/>
</dbReference>
<dbReference type="InterPro" id="IPR001766">
    <property type="entry name" value="Fork_head_dom"/>
</dbReference>
<feature type="compositionally biased region" description="Polar residues" evidence="3">
    <location>
        <begin position="180"/>
        <end position="190"/>
    </location>
</feature>
<feature type="compositionally biased region" description="Polar residues" evidence="3">
    <location>
        <begin position="145"/>
        <end position="156"/>
    </location>
</feature>
<feature type="region of interest" description="Disordered" evidence="3">
    <location>
        <begin position="353"/>
        <end position="395"/>
    </location>
</feature>
<proteinExistence type="predicted"/>
<feature type="compositionally biased region" description="Basic and acidic residues" evidence="3">
    <location>
        <begin position="126"/>
        <end position="139"/>
    </location>
</feature>
<evidence type="ECO:0000313" key="6">
    <source>
        <dbReference type="Proteomes" id="UP001497453"/>
    </source>
</evidence>
<feature type="domain" description="Fork-head" evidence="4">
    <location>
        <begin position="254"/>
        <end position="343"/>
    </location>
</feature>
<feature type="region of interest" description="Disordered" evidence="3">
    <location>
        <begin position="700"/>
        <end position="762"/>
    </location>
</feature>
<evidence type="ECO:0000256" key="3">
    <source>
        <dbReference type="SAM" id="MobiDB-lite"/>
    </source>
</evidence>
<comment type="subcellular location">
    <subcellularLocation>
        <location evidence="2">Nucleus</location>
    </subcellularLocation>
</comment>
<feature type="compositionally biased region" description="Low complexity" evidence="3">
    <location>
        <begin position="201"/>
        <end position="218"/>
    </location>
</feature>
<feature type="compositionally biased region" description="Low complexity" evidence="3">
    <location>
        <begin position="603"/>
        <end position="617"/>
    </location>
</feature>
<feature type="region of interest" description="Disordered" evidence="3">
    <location>
        <begin position="445"/>
        <end position="644"/>
    </location>
</feature>
<organism evidence="5 6">
    <name type="scientific">Somion occarium</name>
    <dbReference type="NCBI Taxonomy" id="3059160"/>
    <lineage>
        <taxon>Eukaryota</taxon>
        <taxon>Fungi</taxon>
        <taxon>Dikarya</taxon>
        <taxon>Basidiomycota</taxon>
        <taxon>Agaricomycotina</taxon>
        <taxon>Agaricomycetes</taxon>
        <taxon>Polyporales</taxon>
        <taxon>Cerrenaceae</taxon>
        <taxon>Somion</taxon>
    </lineage>
</organism>
<dbReference type="EMBL" id="OZ037951">
    <property type="protein sequence ID" value="CAL1714649.1"/>
    <property type="molecule type" value="Genomic_DNA"/>
</dbReference>
<dbReference type="Pfam" id="PF00250">
    <property type="entry name" value="Forkhead"/>
    <property type="match status" value="1"/>
</dbReference>
<feature type="region of interest" description="Disordered" evidence="3">
    <location>
        <begin position="778"/>
        <end position="799"/>
    </location>
</feature>
<feature type="region of interest" description="Disordered" evidence="3">
    <location>
        <begin position="41"/>
        <end position="74"/>
    </location>
</feature>
<evidence type="ECO:0000256" key="1">
    <source>
        <dbReference type="ARBA" id="ARBA00023125"/>
    </source>
</evidence>
<name>A0ABP1E561_9APHY</name>